<feature type="compositionally biased region" description="Low complexity" evidence="1">
    <location>
        <begin position="873"/>
        <end position="885"/>
    </location>
</feature>
<keyword evidence="2" id="KW-0472">Membrane</keyword>
<feature type="compositionally biased region" description="Polar residues" evidence="1">
    <location>
        <begin position="845"/>
        <end position="860"/>
    </location>
</feature>
<dbReference type="PANTHER" id="PTHR46560">
    <property type="entry name" value="CYPHER, ISOFORM B"/>
    <property type="match status" value="1"/>
</dbReference>
<feature type="region of interest" description="Disordered" evidence="1">
    <location>
        <begin position="317"/>
        <end position="342"/>
    </location>
</feature>
<feature type="transmembrane region" description="Helical" evidence="2">
    <location>
        <begin position="257"/>
        <end position="281"/>
    </location>
</feature>
<keyword evidence="2" id="KW-1133">Transmembrane helix</keyword>
<dbReference type="HOGENOM" id="CLU_323749_0_0_1"/>
<dbReference type="Proteomes" id="UP000015104">
    <property type="component" value="Unassembled WGS sequence"/>
</dbReference>
<dbReference type="EnsemblMetazoa" id="tetur09g02930.1">
    <property type="protein sequence ID" value="tetur09g02930.1"/>
    <property type="gene ID" value="tetur09g02930"/>
</dbReference>
<evidence type="ECO:0000256" key="2">
    <source>
        <dbReference type="SAM" id="Phobius"/>
    </source>
</evidence>
<feature type="region of interest" description="Disordered" evidence="1">
    <location>
        <begin position="580"/>
        <end position="628"/>
    </location>
</feature>
<name>T1KDH3_TETUR</name>
<organism evidence="3 4">
    <name type="scientific">Tetranychus urticae</name>
    <name type="common">Two-spotted spider mite</name>
    <dbReference type="NCBI Taxonomy" id="32264"/>
    <lineage>
        <taxon>Eukaryota</taxon>
        <taxon>Metazoa</taxon>
        <taxon>Ecdysozoa</taxon>
        <taxon>Arthropoda</taxon>
        <taxon>Chelicerata</taxon>
        <taxon>Arachnida</taxon>
        <taxon>Acari</taxon>
        <taxon>Acariformes</taxon>
        <taxon>Trombidiformes</taxon>
        <taxon>Prostigmata</taxon>
        <taxon>Eleutherengona</taxon>
        <taxon>Raphignathae</taxon>
        <taxon>Tetranychoidea</taxon>
        <taxon>Tetranychidae</taxon>
        <taxon>Tetranychus</taxon>
    </lineage>
</organism>
<gene>
    <name evidence="3" type="primary">107363240</name>
</gene>
<accession>T1KDH3</accession>
<protein>
    <submittedName>
        <fullName evidence="3">Uncharacterized protein</fullName>
    </submittedName>
</protein>
<keyword evidence="2" id="KW-0812">Transmembrane</keyword>
<reference evidence="4" key="1">
    <citation type="submission" date="2011-08" db="EMBL/GenBank/DDBJ databases">
        <authorList>
            <person name="Rombauts S."/>
        </authorList>
    </citation>
    <scope>NUCLEOTIDE SEQUENCE</scope>
    <source>
        <strain evidence="4">London</strain>
    </source>
</reference>
<dbReference type="OrthoDB" id="10070678at2759"/>
<dbReference type="eggNOG" id="ENOG502QT62">
    <property type="taxonomic scope" value="Eukaryota"/>
</dbReference>
<dbReference type="OMA" id="RNYPSDR"/>
<feature type="compositionally biased region" description="Polar residues" evidence="1">
    <location>
        <begin position="321"/>
        <end position="333"/>
    </location>
</feature>
<dbReference type="KEGG" id="tut:107363240"/>
<feature type="compositionally biased region" description="Pro residues" evidence="1">
    <location>
        <begin position="817"/>
        <end position="828"/>
    </location>
</feature>
<proteinExistence type="predicted"/>
<feature type="region of interest" description="Disordered" evidence="1">
    <location>
        <begin position="803"/>
        <end position="893"/>
    </location>
</feature>
<sequence length="893" mass="100548">MKIKMKYLLQLGLITILGIGGILSLQEQQREVITTISQQHVQNKLPIPIDGSGEAVPIPIHTSHEDVISLPLRAPPPLLPPFPTETISIQGSGSSVVLTDDDLERLEKERTRNVVRLAATDQLNSEIITNRTRAYLSCESGEMIVKINFSVPFRGVAYANYDRSSNCKFYGDGSQYYEMRIPLKGCGTKQEAPRLFINNIIFRFHRSLELEEDEIKTIICRYPPPLAPPPADPLPPIVEPVAPVPLLVPNKLSEIELLLIICALLFLTLLLLGVGCGYYCLKRRNIKIVRKKRHLTPAPSEITKVSSIIDTIRIPRVTAPPTESSETDYPSESPSDDDGRRTIVSETSTLRQDRYRFENAAFLPEPYPLDIERGDSVSSFPVPAIYRPEIIKRDLCTTIVETENLTDEDEFTTRYRAAHTKLYQKQPTYSDAPSLRGSIPDDDDWSHSEIIEKSPTKAYVKPKVLTTENLEDTYVDRNGNTEIIEDSTRNKLSVVPAPKILVKNIDDLYVTNISETVTTESIFKESGGRSVDQTKAVKAATKSTSTGQQIHRNRMTSHTDVRSSPGYQVERTRELLDVYQDQESETSRFDESKRQVNRSVIRDDRVNDRTDDRMKSRLSSQETTATMSTGTKSLTKQYIEDENISKMSDSYQHRSSTLGRSKSNVILNILENPPQVQGIEQLSSSDRTKWRTTVVTDEVFRSLIIESTTVDEYVRISRDIRYEKLFSANTWETIVRILTHPSVANLSLGTEEDFNAEWSETLYRIRPERKLKDLTGSTRSSWTADYDLRSITEEDVNFTRLHKEASSWSESGQQIGIPPPPPPPPPPTIASTTTTVTTTDVPIKSVSTSKSYQQTRSSGAALSGSRVEERSSRSMAGYYSASSSSNIRSHQQR</sequence>
<feature type="region of interest" description="Disordered" evidence="1">
    <location>
        <begin position="540"/>
        <end position="567"/>
    </location>
</feature>
<feature type="compositionally biased region" description="Low complexity" evidence="1">
    <location>
        <begin position="829"/>
        <end position="839"/>
    </location>
</feature>
<dbReference type="AlphaFoldDB" id="T1KDH3"/>
<feature type="compositionally biased region" description="Polar residues" evidence="1">
    <location>
        <begin position="541"/>
        <end position="550"/>
    </location>
</feature>
<feature type="compositionally biased region" description="Basic and acidic residues" evidence="1">
    <location>
        <begin position="585"/>
        <end position="615"/>
    </location>
</feature>
<feature type="compositionally biased region" description="Polar residues" evidence="1">
    <location>
        <begin position="617"/>
        <end position="628"/>
    </location>
</feature>
<reference evidence="3" key="2">
    <citation type="submission" date="2015-06" db="UniProtKB">
        <authorList>
            <consortium name="EnsemblMetazoa"/>
        </authorList>
    </citation>
    <scope>IDENTIFICATION</scope>
</reference>
<evidence type="ECO:0000313" key="3">
    <source>
        <dbReference type="EnsemblMetazoa" id="tetur09g02930.1"/>
    </source>
</evidence>
<evidence type="ECO:0000313" key="4">
    <source>
        <dbReference type="Proteomes" id="UP000015104"/>
    </source>
</evidence>
<keyword evidence="4" id="KW-1185">Reference proteome</keyword>
<evidence type="ECO:0000256" key="1">
    <source>
        <dbReference type="SAM" id="MobiDB-lite"/>
    </source>
</evidence>
<dbReference type="EMBL" id="CAEY01002016">
    <property type="status" value="NOT_ANNOTATED_CDS"/>
    <property type="molecule type" value="Genomic_DNA"/>
</dbReference>
<dbReference type="PANTHER" id="PTHR46560:SF11">
    <property type="entry name" value="GH09980P"/>
    <property type="match status" value="1"/>
</dbReference>